<protein>
    <submittedName>
        <fullName evidence="1">Cystathionine beta-lyase metC</fullName>
    </submittedName>
</protein>
<proteinExistence type="predicted"/>
<name>A0A0B0MKN7_GOSAR</name>
<reference evidence="2" key="1">
    <citation type="submission" date="2014-09" db="EMBL/GenBank/DDBJ databases">
        <authorList>
            <person name="Mudge J."/>
            <person name="Ramaraj T."/>
            <person name="Lindquist I.E."/>
            <person name="Bharti A.K."/>
            <person name="Sundararajan A."/>
            <person name="Cameron C.T."/>
            <person name="Woodward J.E."/>
            <person name="May G.D."/>
            <person name="Brubaker C."/>
            <person name="Broadhvest J."/>
            <person name="Wilkins T.A."/>
        </authorList>
    </citation>
    <scope>NUCLEOTIDE SEQUENCE</scope>
    <source>
        <strain evidence="2">cv. AKA8401</strain>
    </source>
</reference>
<evidence type="ECO:0000313" key="2">
    <source>
        <dbReference type="Proteomes" id="UP000032142"/>
    </source>
</evidence>
<evidence type="ECO:0000313" key="1">
    <source>
        <dbReference type="EMBL" id="KHG00034.1"/>
    </source>
</evidence>
<dbReference type="EMBL" id="JRRC01108695">
    <property type="protein sequence ID" value="KHG00034.1"/>
    <property type="molecule type" value="Genomic_DNA"/>
</dbReference>
<gene>
    <name evidence="1" type="ORF">F383_38782</name>
</gene>
<keyword evidence="2" id="KW-1185">Reference proteome</keyword>
<organism evidence="1 2">
    <name type="scientific">Gossypium arboreum</name>
    <name type="common">Tree cotton</name>
    <name type="synonym">Gossypium nanking</name>
    <dbReference type="NCBI Taxonomy" id="29729"/>
    <lineage>
        <taxon>Eukaryota</taxon>
        <taxon>Viridiplantae</taxon>
        <taxon>Streptophyta</taxon>
        <taxon>Embryophyta</taxon>
        <taxon>Tracheophyta</taxon>
        <taxon>Spermatophyta</taxon>
        <taxon>Magnoliopsida</taxon>
        <taxon>eudicotyledons</taxon>
        <taxon>Gunneridae</taxon>
        <taxon>Pentapetalae</taxon>
        <taxon>rosids</taxon>
        <taxon>malvids</taxon>
        <taxon>Malvales</taxon>
        <taxon>Malvaceae</taxon>
        <taxon>Malvoideae</taxon>
        <taxon>Gossypium</taxon>
    </lineage>
</organism>
<sequence>MIIGGPMYVKFIVGHGNHMIGKVYLESRCWQQQLGGFKKSPKFVGMVLNSE</sequence>
<dbReference type="GO" id="GO:0016829">
    <property type="term" value="F:lyase activity"/>
    <property type="evidence" value="ECO:0007669"/>
    <property type="project" value="UniProtKB-KW"/>
</dbReference>
<dbReference type="AlphaFoldDB" id="A0A0B0MKN7"/>
<accession>A0A0B0MKN7</accession>
<keyword evidence="1" id="KW-0456">Lyase</keyword>
<comment type="caution">
    <text evidence="1">The sequence shown here is derived from an EMBL/GenBank/DDBJ whole genome shotgun (WGS) entry which is preliminary data.</text>
</comment>
<dbReference type="Proteomes" id="UP000032142">
    <property type="component" value="Unassembled WGS sequence"/>
</dbReference>